<accession>A0AAQ3WHN8</accession>
<evidence type="ECO:0000256" key="1">
    <source>
        <dbReference type="SAM" id="MobiDB-lite"/>
    </source>
</evidence>
<dbReference type="EMBL" id="CP144747">
    <property type="protein sequence ID" value="WVZ61616.1"/>
    <property type="molecule type" value="Genomic_DNA"/>
</dbReference>
<evidence type="ECO:0000313" key="2">
    <source>
        <dbReference type="EMBL" id="WVZ61616.1"/>
    </source>
</evidence>
<feature type="region of interest" description="Disordered" evidence="1">
    <location>
        <begin position="113"/>
        <end position="151"/>
    </location>
</feature>
<reference evidence="2 3" key="1">
    <citation type="submission" date="2024-02" db="EMBL/GenBank/DDBJ databases">
        <title>High-quality chromosome-scale genome assembly of Pensacola bahiagrass (Paspalum notatum Flugge var. saurae).</title>
        <authorList>
            <person name="Vega J.M."/>
            <person name="Podio M."/>
            <person name="Orjuela J."/>
            <person name="Siena L.A."/>
            <person name="Pessino S.C."/>
            <person name="Combes M.C."/>
            <person name="Mariac C."/>
            <person name="Albertini E."/>
            <person name="Pupilli F."/>
            <person name="Ortiz J.P.A."/>
            <person name="Leblanc O."/>
        </authorList>
    </citation>
    <scope>NUCLEOTIDE SEQUENCE [LARGE SCALE GENOMIC DNA]</scope>
    <source>
        <strain evidence="2">R1</strain>
        <tissue evidence="2">Leaf</tissue>
    </source>
</reference>
<sequence length="151" mass="16405">MESAVDGHTPGDVALRRSHPQGRLLVLVLVLAQEKTMRRRAPAVIIPARLLRSSAASPEPAATGRWCHLRESTPPATHTVCTSSPAPDAYAICRDKELATGCVSARPHLPPAWHGCMEPGRGDARSRQSRSAGVPEWRLSTPRALRRDPSR</sequence>
<organism evidence="2 3">
    <name type="scientific">Paspalum notatum var. saurae</name>
    <dbReference type="NCBI Taxonomy" id="547442"/>
    <lineage>
        <taxon>Eukaryota</taxon>
        <taxon>Viridiplantae</taxon>
        <taxon>Streptophyta</taxon>
        <taxon>Embryophyta</taxon>
        <taxon>Tracheophyta</taxon>
        <taxon>Spermatophyta</taxon>
        <taxon>Magnoliopsida</taxon>
        <taxon>Liliopsida</taxon>
        <taxon>Poales</taxon>
        <taxon>Poaceae</taxon>
        <taxon>PACMAD clade</taxon>
        <taxon>Panicoideae</taxon>
        <taxon>Andropogonodae</taxon>
        <taxon>Paspaleae</taxon>
        <taxon>Paspalinae</taxon>
        <taxon>Paspalum</taxon>
    </lineage>
</organism>
<dbReference type="AlphaFoldDB" id="A0AAQ3WHN8"/>
<proteinExistence type="predicted"/>
<keyword evidence="3" id="KW-1185">Reference proteome</keyword>
<evidence type="ECO:0000313" key="3">
    <source>
        <dbReference type="Proteomes" id="UP001341281"/>
    </source>
</evidence>
<name>A0AAQ3WHN8_PASNO</name>
<protein>
    <submittedName>
        <fullName evidence="2">Uncharacterized protein</fullName>
    </submittedName>
</protein>
<dbReference type="Proteomes" id="UP001341281">
    <property type="component" value="Chromosome 03"/>
</dbReference>
<gene>
    <name evidence="2" type="ORF">U9M48_011464</name>
</gene>